<feature type="domain" description="K Homology" evidence="3">
    <location>
        <begin position="353"/>
        <end position="420"/>
    </location>
</feature>
<dbReference type="InterPro" id="IPR004088">
    <property type="entry name" value="KH_dom_type_1"/>
</dbReference>
<evidence type="ECO:0000256" key="2">
    <source>
        <dbReference type="PROSITE-ProRule" id="PRU00117"/>
    </source>
</evidence>
<dbReference type="CDD" id="cd00105">
    <property type="entry name" value="KH-I"/>
    <property type="match status" value="1"/>
</dbReference>
<name>A0ABP0P4E7_9DINO</name>
<accession>A0ABP0P4E7</accession>
<evidence type="ECO:0000259" key="3">
    <source>
        <dbReference type="SMART" id="SM00322"/>
    </source>
</evidence>
<organism evidence="4 5">
    <name type="scientific">Durusdinium trenchii</name>
    <dbReference type="NCBI Taxonomy" id="1381693"/>
    <lineage>
        <taxon>Eukaryota</taxon>
        <taxon>Sar</taxon>
        <taxon>Alveolata</taxon>
        <taxon>Dinophyceae</taxon>
        <taxon>Suessiales</taxon>
        <taxon>Symbiodiniaceae</taxon>
        <taxon>Durusdinium</taxon>
    </lineage>
</organism>
<evidence type="ECO:0000256" key="1">
    <source>
        <dbReference type="ARBA" id="ARBA00022737"/>
    </source>
</evidence>
<feature type="domain" description="K Homology" evidence="3">
    <location>
        <begin position="559"/>
        <end position="622"/>
    </location>
</feature>
<feature type="domain" description="K Homology" evidence="3">
    <location>
        <begin position="423"/>
        <end position="486"/>
    </location>
</feature>
<evidence type="ECO:0000313" key="4">
    <source>
        <dbReference type="EMBL" id="CAK9069729.1"/>
    </source>
</evidence>
<dbReference type="InterPro" id="IPR036612">
    <property type="entry name" value="KH_dom_type_1_sf"/>
</dbReference>
<keyword evidence="5" id="KW-1185">Reference proteome</keyword>
<dbReference type="Proteomes" id="UP001642484">
    <property type="component" value="Unassembled WGS sequence"/>
</dbReference>
<reference evidence="4 5" key="1">
    <citation type="submission" date="2024-02" db="EMBL/GenBank/DDBJ databases">
        <authorList>
            <person name="Chen Y."/>
            <person name="Shah S."/>
            <person name="Dougan E. K."/>
            <person name="Thang M."/>
            <person name="Chan C."/>
        </authorList>
    </citation>
    <scope>NUCLEOTIDE SEQUENCE [LARGE SCALE GENOMIC DNA]</scope>
</reference>
<dbReference type="InterPro" id="IPR004087">
    <property type="entry name" value="KH_dom"/>
</dbReference>
<dbReference type="PANTHER" id="PTHR10288">
    <property type="entry name" value="KH DOMAIN CONTAINING RNA BINDING PROTEIN"/>
    <property type="match status" value="1"/>
</dbReference>
<dbReference type="Pfam" id="PF00013">
    <property type="entry name" value="KH_1"/>
    <property type="match status" value="2"/>
</dbReference>
<keyword evidence="1" id="KW-0677">Repeat</keyword>
<dbReference type="Gene3D" id="3.30.310.210">
    <property type="match status" value="1"/>
</dbReference>
<dbReference type="EMBL" id="CAXAMN010022472">
    <property type="protein sequence ID" value="CAK9069729.1"/>
    <property type="molecule type" value="Genomic_DNA"/>
</dbReference>
<comment type="caution">
    <text evidence="4">The sequence shown here is derived from an EMBL/GenBank/DDBJ whole genome shotgun (WGS) entry which is preliminary data.</text>
</comment>
<sequence length="687" mass="77459">MPVAYWDEVVSEWCTACRRYVKNDSNFYSGYCGACWQKWNTKAKGRAGKQQPDQDDKLAIGDILFSQATIADRFQDGRPIEKTIEALRRDPTVIFKIPKINVVDDDGKHVAMDNRRLYSFLMAFDDHYLVPVKRFASKEHYGLADFERKATSICGGHLVQLRSQSHAHSESVPLPATAKSFLKMKWSEVRDHQGACLRIQEDQVVISGSQRQVEDGIKSYQRILSLLHCDAIDLVDMRAKDGVRCSSHQWHVDYPTVDLSYVDSVATGSPWLHLGGDAEEVAAVKGLAEKVVEDLAQKWESLQLPHHTGGYFRWYCKLPGKYKVDEKSDLLELKGNAAERRRMSQAYEELRHNISTKQLQVDDNILRSKLIGKEGVNIKQIRHNTSVHIHVGKDVDTSVRLAGPADEVERVLRRVRAFLQEHRQVVRELPLPPHVAPGFVASRLRKLGAESEARLQLPRDGTPTVKVRGNQRQVDYAEELLDELIYVKFGMVKLKVIKQLVSDFIVGKNGIHMRSLKGERDVHVQINDSPCHAWSDCFITGSLQDCVAVSEEISVRLRRYTVASIPVDPSRVGLMIGKGGANIKALKEGLDIREDTRQNPWTISGPKQDVLQFFDRFQARFGPSFFSGGLEPWRFACVGCGEDFPAMELMMAHVKEQSCSARTCMSGCGAYFPPKLAVGSTSPCARW</sequence>
<protein>
    <recommendedName>
        <fullName evidence="3">K Homology domain-containing protein</fullName>
    </recommendedName>
</protein>
<evidence type="ECO:0000313" key="5">
    <source>
        <dbReference type="Proteomes" id="UP001642484"/>
    </source>
</evidence>
<dbReference type="SMART" id="SM00322">
    <property type="entry name" value="KH"/>
    <property type="match status" value="3"/>
</dbReference>
<keyword evidence="2" id="KW-0694">RNA-binding</keyword>
<dbReference type="Gene3D" id="3.30.1370.10">
    <property type="entry name" value="K Homology domain, type 1"/>
    <property type="match status" value="1"/>
</dbReference>
<gene>
    <name evidence="4" type="ORF">CCMP2556_LOCUS34295</name>
</gene>
<dbReference type="SUPFAM" id="SSF54791">
    <property type="entry name" value="Eukaryotic type KH-domain (KH-domain type I)"/>
    <property type="match status" value="2"/>
</dbReference>
<dbReference type="PROSITE" id="PS50084">
    <property type="entry name" value="KH_TYPE_1"/>
    <property type="match status" value="2"/>
</dbReference>
<proteinExistence type="predicted"/>